<gene>
    <name evidence="2" type="ORF">MSEO_33130</name>
</gene>
<evidence type="ECO:0000313" key="2">
    <source>
        <dbReference type="EMBL" id="BBY02814.1"/>
    </source>
</evidence>
<name>A0A7I7P2T6_9MYCO</name>
<dbReference type="EMBL" id="AP022582">
    <property type="protein sequence ID" value="BBY02814.1"/>
    <property type="molecule type" value="Genomic_DNA"/>
</dbReference>
<dbReference type="Proteomes" id="UP000466632">
    <property type="component" value="Chromosome"/>
</dbReference>
<accession>A0A7I7P2T6</accession>
<dbReference type="SUPFAM" id="SSF64288">
    <property type="entry name" value="Chorismate lyase-like"/>
    <property type="match status" value="1"/>
</dbReference>
<dbReference type="Gene3D" id="3.40.1410.10">
    <property type="entry name" value="Chorismate lyase-like"/>
    <property type="match status" value="1"/>
</dbReference>
<dbReference type="GO" id="GO:0006355">
    <property type="term" value="P:regulation of DNA-templated transcription"/>
    <property type="evidence" value="ECO:0007669"/>
    <property type="project" value="InterPro"/>
</dbReference>
<evidence type="ECO:0000313" key="3">
    <source>
        <dbReference type="Proteomes" id="UP000466632"/>
    </source>
</evidence>
<reference evidence="2 3" key="1">
    <citation type="journal article" date="2019" name="Emerg. Microbes Infect.">
        <title>Comprehensive subspecies identification of 175 nontuberculous mycobacteria species based on 7547 genomic profiles.</title>
        <authorList>
            <person name="Matsumoto Y."/>
            <person name="Kinjo T."/>
            <person name="Motooka D."/>
            <person name="Nabeya D."/>
            <person name="Jung N."/>
            <person name="Uechi K."/>
            <person name="Horii T."/>
            <person name="Iida T."/>
            <person name="Fujita J."/>
            <person name="Nakamura S."/>
        </authorList>
    </citation>
    <scope>NUCLEOTIDE SEQUENCE [LARGE SCALE GENOMIC DNA]</scope>
    <source>
        <strain evidence="2 3">JCM 16018</strain>
    </source>
</reference>
<evidence type="ECO:0000259" key="1">
    <source>
        <dbReference type="Pfam" id="PF07702"/>
    </source>
</evidence>
<protein>
    <recommendedName>
        <fullName evidence="1">UbiC transcription regulator-associated domain-containing protein</fullName>
    </recommendedName>
</protein>
<dbReference type="InterPro" id="IPR011663">
    <property type="entry name" value="UTRA"/>
</dbReference>
<dbReference type="InterPro" id="IPR028978">
    <property type="entry name" value="Chorismate_lyase_/UTRA_dom_sf"/>
</dbReference>
<proteinExistence type="predicted"/>
<feature type="domain" description="UbiC transcription regulator-associated" evidence="1">
    <location>
        <begin position="2"/>
        <end position="33"/>
    </location>
</feature>
<dbReference type="GO" id="GO:0003677">
    <property type="term" value="F:DNA binding"/>
    <property type="evidence" value="ECO:0007669"/>
    <property type="project" value="InterPro"/>
</dbReference>
<organism evidence="2 3">
    <name type="scientific">Mycobacterium seoulense</name>
    <dbReference type="NCBI Taxonomy" id="386911"/>
    <lineage>
        <taxon>Bacteria</taxon>
        <taxon>Bacillati</taxon>
        <taxon>Actinomycetota</taxon>
        <taxon>Actinomycetes</taxon>
        <taxon>Mycobacteriales</taxon>
        <taxon>Mycobacteriaceae</taxon>
        <taxon>Mycobacterium</taxon>
    </lineage>
</organism>
<keyword evidence="3" id="KW-1185">Reference proteome</keyword>
<sequence>MGAPVLVLERISFGKGDKPLEVVEFHYRPERYRFSVTLPRTMPGPGAGIVERRSTD</sequence>
<dbReference type="Pfam" id="PF07702">
    <property type="entry name" value="UTRA"/>
    <property type="match status" value="1"/>
</dbReference>
<dbReference type="AlphaFoldDB" id="A0A7I7P2T6"/>
<dbReference type="KEGG" id="mseo:MSEO_33130"/>